<feature type="domain" description="ShKT" evidence="1">
    <location>
        <begin position="2"/>
        <end position="37"/>
    </location>
</feature>
<gene>
    <name evidence="2" type="ORF">ACOC_LOCUS10186</name>
</gene>
<reference evidence="2 3" key="2">
    <citation type="submission" date="2018-11" db="EMBL/GenBank/DDBJ databases">
        <authorList>
            <consortium name="Pathogen Informatics"/>
        </authorList>
    </citation>
    <scope>NUCLEOTIDE SEQUENCE [LARGE SCALE GENOMIC DNA]</scope>
    <source>
        <strain evidence="2 3">Costa Rica</strain>
    </source>
</reference>
<feature type="domain" description="ShKT" evidence="1">
    <location>
        <begin position="151"/>
        <end position="191"/>
    </location>
</feature>
<feature type="domain" description="ShKT" evidence="1">
    <location>
        <begin position="43"/>
        <end position="83"/>
    </location>
</feature>
<evidence type="ECO:0000259" key="1">
    <source>
        <dbReference type="SMART" id="SM00254"/>
    </source>
</evidence>
<dbReference type="EMBL" id="UYYA01004423">
    <property type="protein sequence ID" value="VDM61771.1"/>
    <property type="molecule type" value="Genomic_DNA"/>
</dbReference>
<dbReference type="OrthoDB" id="5863778at2759"/>
<evidence type="ECO:0000313" key="2">
    <source>
        <dbReference type="EMBL" id="VDM61771.1"/>
    </source>
</evidence>
<reference evidence="4" key="1">
    <citation type="submission" date="2016-04" db="UniProtKB">
        <authorList>
            <consortium name="WormBaseParasite"/>
        </authorList>
    </citation>
    <scope>IDENTIFICATION</scope>
</reference>
<evidence type="ECO:0000313" key="3">
    <source>
        <dbReference type="Proteomes" id="UP000267027"/>
    </source>
</evidence>
<dbReference type="Proteomes" id="UP000267027">
    <property type="component" value="Unassembled WGS sequence"/>
</dbReference>
<dbReference type="WBParaSite" id="ACOC_0001018501-mRNA-1">
    <property type="protein sequence ID" value="ACOC_0001018501-mRNA-1"/>
    <property type="gene ID" value="ACOC_0001018501"/>
</dbReference>
<evidence type="ECO:0000313" key="4">
    <source>
        <dbReference type="WBParaSite" id="ACOC_0001018501-mRNA-1"/>
    </source>
</evidence>
<sequence>MGADDRNERCYKLRNNVDPDLVQAAVDFCPQTCGYCCITPEFNCEDKRFPSVMCSKVTPDMCAAPAWKPVLAENCPKTCGLCTDASEMFRVFVLMMLFSDALGADIVDLNCTQLVGDKYKLRDNVDPDLVQAAVDVCPRTCGYCCITPEFSCEDKRFPSVMCSKVTPDMCAAPAWKPVLAENCLKTCGLCTDASGKLQKNLRILPNRDQPNRDHKVRVEQIQSEFSSFERSGQKTLLGWSDTSLKWSDTSLKCVHLQMC</sequence>
<name>A0A158PKJ7_ANGCS</name>
<accession>A0A158PKJ7</accession>
<protein>
    <submittedName>
        <fullName evidence="4">ShTK domain protein</fullName>
    </submittedName>
</protein>
<dbReference type="PANTHER" id="PTHR21724:SF0">
    <property type="entry name" value="SHKT DOMAIN-CONTAINING PROTEIN"/>
    <property type="match status" value="1"/>
</dbReference>
<dbReference type="AlphaFoldDB" id="A0A158PKJ7"/>
<dbReference type="PANTHER" id="PTHR21724">
    <property type="entry name" value="SHKT DOMAIN-CONTAINING PROTEIN"/>
    <property type="match status" value="1"/>
</dbReference>
<dbReference type="SMART" id="SM00254">
    <property type="entry name" value="ShKT"/>
    <property type="match status" value="3"/>
</dbReference>
<dbReference type="InterPro" id="IPR003582">
    <property type="entry name" value="ShKT_dom"/>
</dbReference>
<organism evidence="4">
    <name type="scientific">Angiostrongylus costaricensis</name>
    <name type="common">Nematode worm</name>
    <dbReference type="NCBI Taxonomy" id="334426"/>
    <lineage>
        <taxon>Eukaryota</taxon>
        <taxon>Metazoa</taxon>
        <taxon>Ecdysozoa</taxon>
        <taxon>Nematoda</taxon>
        <taxon>Chromadorea</taxon>
        <taxon>Rhabditida</taxon>
        <taxon>Rhabditina</taxon>
        <taxon>Rhabditomorpha</taxon>
        <taxon>Strongyloidea</taxon>
        <taxon>Metastrongylidae</taxon>
        <taxon>Angiostrongylus</taxon>
    </lineage>
</organism>
<keyword evidence="3" id="KW-1185">Reference proteome</keyword>
<dbReference type="Pfam" id="PF01549">
    <property type="entry name" value="ShK"/>
    <property type="match status" value="4"/>
</dbReference>
<proteinExistence type="predicted"/>
<dbReference type="Gene3D" id="1.10.10.1940">
    <property type="match status" value="2"/>
</dbReference>